<reference evidence="3 4" key="1">
    <citation type="submission" date="2023-01" db="EMBL/GenBank/DDBJ databases">
        <title>Psychrosphaera sp. nov., isolated from marine algae.</title>
        <authorList>
            <person name="Bayburt H."/>
            <person name="Choi B.J."/>
            <person name="Kim J.M."/>
            <person name="Choi D.G."/>
            <person name="Jeon C.O."/>
        </authorList>
    </citation>
    <scope>NUCLEOTIDE SEQUENCE [LARGE SCALE GENOMIC DNA]</scope>
    <source>
        <strain evidence="3 4">G1-22</strain>
    </source>
</reference>
<feature type="region of interest" description="Disordered" evidence="1">
    <location>
        <begin position="92"/>
        <end position="144"/>
    </location>
</feature>
<protein>
    <submittedName>
        <fullName evidence="3">S1 RNA-binding domain-containing protein</fullName>
    </submittedName>
</protein>
<evidence type="ECO:0000313" key="4">
    <source>
        <dbReference type="Proteomes" id="UP001528411"/>
    </source>
</evidence>
<name>A0ABT5FFB3_9GAMM</name>
<dbReference type="SMART" id="SM00316">
    <property type="entry name" value="S1"/>
    <property type="match status" value="1"/>
</dbReference>
<dbReference type="PANTHER" id="PTHR10724">
    <property type="entry name" value="30S RIBOSOMAL PROTEIN S1"/>
    <property type="match status" value="1"/>
</dbReference>
<dbReference type="PROSITE" id="PS50126">
    <property type="entry name" value="S1"/>
    <property type="match status" value="1"/>
</dbReference>
<dbReference type="PANTHER" id="PTHR10724:SF10">
    <property type="entry name" value="S1 RNA-BINDING DOMAIN-CONTAINING PROTEIN 1"/>
    <property type="match status" value="1"/>
</dbReference>
<evidence type="ECO:0000259" key="2">
    <source>
        <dbReference type="PROSITE" id="PS50126"/>
    </source>
</evidence>
<feature type="compositionally biased region" description="Polar residues" evidence="1">
    <location>
        <begin position="107"/>
        <end position="116"/>
    </location>
</feature>
<dbReference type="CDD" id="cd04471">
    <property type="entry name" value="S1_RNase_R"/>
    <property type="match status" value="1"/>
</dbReference>
<evidence type="ECO:0000313" key="3">
    <source>
        <dbReference type="EMBL" id="MDC2889558.1"/>
    </source>
</evidence>
<organism evidence="3 4">
    <name type="scientific">Psychrosphaera algicola</name>
    <dbReference type="NCBI Taxonomy" id="3023714"/>
    <lineage>
        <taxon>Bacteria</taxon>
        <taxon>Pseudomonadati</taxon>
        <taxon>Pseudomonadota</taxon>
        <taxon>Gammaproteobacteria</taxon>
        <taxon>Alteromonadales</taxon>
        <taxon>Pseudoalteromonadaceae</taxon>
        <taxon>Psychrosphaera</taxon>
    </lineage>
</organism>
<comment type="caution">
    <text evidence="3">The sequence shown here is derived from an EMBL/GenBank/DDBJ whole genome shotgun (WGS) entry which is preliminary data.</text>
</comment>
<feature type="domain" description="S1 motif" evidence="2">
    <location>
        <begin position="6"/>
        <end position="87"/>
    </location>
</feature>
<dbReference type="RefSeq" id="WP_272182590.1">
    <property type="nucleotide sequence ID" value="NZ_JAQOMS010000002.1"/>
</dbReference>
<evidence type="ECO:0000256" key="1">
    <source>
        <dbReference type="SAM" id="MobiDB-lite"/>
    </source>
</evidence>
<dbReference type="InterPro" id="IPR012340">
    <property type="entry name" value="NA-bd_OB-fold"/>
</dbReference>
<sequence>MQDHIDREYEGIIASVTSFGVFVRLKELHIEGLVHITGLGNDYFNYDQGRHVLVGERTRQVFKLGDELDVRVRSVDLDGRQIDFELADLPRGSSRDRLAGKSRKPQAKNTRPTGKGSSDKDRKEPSKPRRSGSIRERLKRGDVP</sequence>
<keyword evidence="4" id="KW-1185">Reference proteome</keyword>
<accession>A0ABT5FFB3</accession>
<dbReference type="Pfam" id="PF00575">
    <property type="entry name" value="S1"/>
    <property type="match status" value="1"/>
</dbReference>
<dbReference type="InterPro" id="IPR003029">
    <property type="entry name" value="S1_domain"/>
</dbReference>
<proteinExistence type="predicted"/>
<dbReference type="Proteomes" id="UP001528411">
    <property type="component" value="Unassembled WGS sequence"/>
</dbReference>
<dbReference type="Gene3D" id="2.40.50.140">
    <property type="entry name" value="Nucleic acid-binding proteins"/>
    <property type="match status" value="1"/>
</dbReference>
<dbReference type="SUPFAM" id="SSF50249">
    <property type="entry name" value="Nucleic acid-binding proteins"/>
    <property type="match status" value="1"/>
</dbReference>
<gene>
    <name evidence="3" type="ORF">PN838_13210</name>
</gene>
<dbReference type="InterPro" id="IPR050437">
    <property type="entry name" value="Ribos_protein_bS1-like"/>
</dbReference>
<feature type="compositionally biased region" description="Basic and acidic residues" evidence="1">
    <location>
        <begin position="117"/>
        <end position="144"/>
    </location>
</feature>
<dbReference type="EMBL" id="JAQOMS010000002">
    <property type="protein sequence ID" value="MDC2889558.1"/>
    <property type="molecule type" value="Genomic_DNA"/>
</dbReference>